<keyword evidence="2" id="KW-1185">Reference proteome</keyword>
<accession>A0ABS8PP16</accession>
<proteinExistence type="predicted"/>
<sequence length="462" mass="49942">MKQLSLGILILLVFAVSCKRDDLMPGVQPVTIIAKVNYDASNKDYGFPLSNISVTLKNTSTNSSLSQSTDNSGIAIFNSVTPGVYNIEATFKITKADYENKTGVVINHDEVVFNAVLNNVTLNSTTSNTLELPLSTGKIGDWVIKQIYYEGSGTNGAAFRDQFIEIYNNSNDTLFADSLYFGQLAGTGSTAASIDLAKGYYISDQGNILYKQFDWSKSLNMPATIGPSANNNFVYIKSLYRIPGNGSDVPVAPGKSIVIAASAQNHQAAYVGADGKEISAKDPSLTLDLSKANFEVYLRDLITNPYPSDVDNANIKNVVVCETGGDRDLILDLTGRDAYFIFKSDRPFPAYGQPANPNSYPKYPDPSVTAITATTDLYYQVPNSIIIDAVQIQNTIVNNRHPRKLVAALDGGVTNVPGGLYSSQSAIRKTSKIINGRVVLMDTNNSSNDFDYLPKAAVGAFK</sequence>
<dbReference type="PROSITE" id="PS51257">
    <property type="entry name" value="PROKAR_LIPOPROTEIN"/>
    <property type="match status" value="1"/>
</dbReference>
<dbReference type="RefSeq" id="WP_231002961.1">
    <property type="nucleotide sequence ID" value="NZ_JAJNEC010000004.1"/>
</dbReference>
<dbReference type="InterPro" id="IPR032627">
    <property type="entry name" value="DUF4876"/>
</dbReference>
<name>A0ABS8PP16_9BACT</name>
<protein>
    <submittedName>
        <fullName evidence="1">DUF4876 domain-containing protein</fullName>
    </submittedName>
</protein>
<dbReference type="SUPFAM" id="SSF49478">
    <property type="entry name" value="Cna protein B-type domain"/>
    <property type="match status" value="1"/>
</dbReference>
<comment type="caution">
    <text evidence="1">The sequence shown here is derived from an EMBL/GenBank/DDBJ whole genome shotgun (WGS) entry which is preliminary data.</text>
</comment>
<evidence type="ECO:0000313" key="1">
    <source>
        <dbReference type="EMBL" id="MCD2422057.1"/>
    </source>
</evidence>
<dbReference type="Proteomes" id="UP001199816">
    <property type="component" value="Unassembled WGS sequence"/>
</dbReference>
<dbReference type="Pfam" id="PF16215">
    <property type="entry name" value="DUF4876"/>
    <property type="match status" value="1"/>
</dbReference>
<dbReference type="InterPro" id="IPR013783">
    <property type="entry name" value="Ig-like_fold"/>
</dbReference>
<evidence type="ECO:0000313" key="2">
    <source>
        <dbReference type="Proteomes" id="UP001199816"/>
    </source>
</evidence>
<dbReference type="Gene3D" id="2.60.40.10">
    <property type="entry name" value="Immunoglobulins"/>
    <property type="match status" value="1"/>
</dbReference>
<organism evidence="1 2">
    <name type="scientific">Niabella pedocola</name>
    <dbReference type="NCBI Taxonomy" id="1752077"/>
    <lineage>
        <taxon>Bacteria</taxon>
        <taxon>Pseudomonadati</taxon>
        <taxon>Bacteroidota</taxon>
        <taxon>Chitinophagia</taxon>
        <taxon>Chitinophagales</taxon>
        <taxon>Chitinophagaceae</taxon>
        <taxon>Niabella</taxon>
    </lineage>
</organism>
<gene>
    <name evidence="1" type="ORF">LQ567_04740</name>
</gene>
<reference evidence="1 2" key="1">
    <citation type="submission" date="2021-11" db="EMBL/GenBank/DDBJ databases">
        <title>Genomic of Niabella pedocola.</title>
        <authorList>
            <person name="Wu T."/>
        </authorList>
    </citation>
    <scope>NUCLEOTIDE SEQUENCE [LARGE SCALE GENOMIC DNA]</scope>
    <source>
        <strain evidence="1 2">JCM 31011</strain>
    </source>
</reference>
<dbReference type="EMBL" id="JAJNEC010000004">
    <property type="protein sequence ID" value="MCD2422057.1"/>
    <property type="molecule type" value="Genomic_DNA"/>
</dbReference>